<dbReference type="AlphaFoldDB" id="A0A9N9AJC6"/>
<dbReference type="Proteomes" id="UP000789759">
    <property type="component" value="Unassembled WGS sequence"/>
</dbReference>
<evidence type="ECO:0000313" key="2">
    <source>
        <dbReference type="Proteomes" id="UP000789759"/>
    </source>
</evidence>
<name>A0A9N9AJC6_9GLOM</name>
<evidence type="ECO:0000313" key="1">
    <source>
        <dbReference type="EMBL" id="CAG8531067.1"/>
    </source>
</evidence>
<keyword evidence="2" id="KW-1185">Reference proteome</keyword>
<comment type="caution">
    <text evidence="1">The sequence shown here is derived from an EMBL/GenBank/DDBJ whole genome shotgun (WGS) entry which is preliminary data.</text>
</comment>
<gene>
    <name evidence="1" type="ORF">CPELLU_LOCUS3845</name>
</gene>
<reference evidence="1" key="1">
    <citation type="submission" date="2021-06" db="EMBL/GenBank/DDBJ databases">
        <authorList>
            <person name="Kallberg Y."/>
            <person name="Tangrot J."/>
            <person name="Rosling A."/>
        </authorList>
    </citation>
    <scope>NUCLEOTIDE SEQUENCE</scope>
    <source>
        <strain evidence="1">FL966</strain>
    </source>
</reference>
<organism evidence="1 2">
    <name type="scientific">Cetraspora pellucida</name>
    <dbReference type="NCBI Taxonomy" id="1433469"/>
    <lineage>
        <taxon>Eukaryota</taxon>
        <taxon>Fungi</taxon>
        <taxon>Fungi incertae sedis</taxon>
        <taxon>Mucoromycota</taxon>
        <taxon>Glomeromycotina</taxon>
        <taxon>Glomeromycetes</taxon>
        <taxon>Diversisporales</taxon>
        <taxon>Gigasporaceae</taxon>
        <taxon>Cetraspora</taxon>
    </lineage>
</organism>
<dbReference type="EMBL" id="CAJVQA010001926">
    <property type="protein sequence ID" value="CAG8531067.1"/>
    <property type="molecule type" value="Genomic_DNA"/>
</dbReference>
<protein>
    <submittedName>
        <fullName evidence="1">13758_t:CDS:1</fullName>
    </submittedName>
</protein>
<sequence>MFDSTVSVIENKLSTWEVEDISAVNEVKMKAFAQVSLLK</sequence>
<proteinExistence type="predicted"/>
<accession>A0A9N9AJC6</accession>